<keyword evidence="8" id="KW-0408">Iron</keyword>
<evidence type="ECO:0000256" key="2">
    <source>
        <dbReference type="ARBA" id="ARBA00004050"/>
    </source>
</evidence>
<dbReference type="SUPFAM" id="SSF81343">
    <property type="entry name" value="Fumarate reductase respiratory complex transmembrane subunits"/>
    <property type="match status" value="1"/>
</dbReference>
<dbReference type="AlphaFoldDB" id="A0A640VQK6"/>
<dbReference type="GO" id="GO:0016020">
    <property type="term" value="C:membrane"/>
    <property type="evidence" value="ECO:0007669"/>
    <property type="project" value="UniProtKB-SubCell"/>
</dbReference>
<reference evidence="11 12" key="1">
    <citation type="submission" date="2019-12" db="EMBL/GenBank/DDBJ databases">
        <title>Roseobacter cerasinus sp. nov., isolated from seawater around aquaculture.</title>
        <authorList>
            <person name="Muramatsu S."/>
            <person name="Takabe Y."/>
            <person name="Mori K."/>
            <person name="Takaichi S."/>
            <person name="Hanada S."/>
        </authorList>
    </citation>
    <scope>NUCLEOTIDE SEQUENCE [LARGE SCALE GENOMIC DNA]</scope>
    <source>
        <strain evidence="11 12">AI77</strain>
    </source>
</reference>
<gene>
    <name evidence="11" type="ORF">So717_18000</name>
</gene>
<evidence type="ECO:0000256" key="10">
    <source>
        <dbReference type="SAM" id="Phobius"/>
    </source>
</evidence>
<proteinExistence type="predicted"/>
<comment type="subcellular location">
    <subcellularLocation>
        <location evidence="3">Membrane</location>
    </subcellularLocation>
</comment>
<dbReference type="Proteomes" id="UP000436522">
    <property type="component" value="Unassembled WGS sequence"/>
</dbReference>
<keyword evidence="9 10" id="KW-0472">Membrane</keyword>
<feature type="transmembrane region" description="Helical" evidence="10">
    <location>
        <begin position="52"/>
        <end position="74"/>
    </location>
</feature>
<dbReference type="Pfam" id="PF01127">
    <property type="entry name" value="Sdh_cyt"/>
    <property type="match status" value="1"/>
</dbReference>
<evidence type="ECO:0000256" key="9">
    <source>
        <dbReference type="ARBA" id="ARBA00023136"/>
    </source>
</evidence>
<feature type="transmembrane region" description="Helical" evidence="10">
    <location>
        <begin position="83"/>
        <end position="109"/>
    </location>
</feature>
<dbReference type="InterPro" id="IPR000701">
    <property type="entry name" value="SuccDH_FuR_B_TM-su"/>
</dbReference>
<comment type="cofactor">
    <cofactor evidence="1">
        <name>heme</name>
        <dbReference type="ChEBI" id="CHEBI:30413"/>
    </cofactor>
</comment>
<keyword evidence="6" id="KW-0479">Metal-binding</keyword>
<dbReference type="OrthoDB" id="5787321at2"/>
<dbReference type="GO" id="GO:0046872">
    <property type="term" value="F:metal ion binding"/>
    <property type="evidence" value="ECO:0007669"/>
    <property type="project" value="UniProtKB-KW"/>
</dbReference>
<keyword evidence="5 10" id="KW-0812">Transmembrane</keyword>
<keyword evidence="7 10" id="KW-1133">Transmembrane helix</keyword>
<evidence type="ECO:0000256" key="7">
    <source>
        <dbReference type="ARBA" id="ARBA00022989"/>
    </source>
</evidence>
<keyword evidence="12" id="KW-1185">Reference proteome</keyword>
<comment type="function">
    <text evidence="2">Membrane-anchoring subunit of succinate dehydrogenase (SDH).</text>
</comment>
<dbReference type="EMBL" id="BLIV01000003">
    <property type="protein sequence ID" value="GFE50047.1"/>
    <property type="molecule type" value="Genomic_DNA"/>
</dbReference>
<sequence length="113" mass="11999">MLDLRLYMLQRITALVMAPLVLGHIAVMIYAVQGGLTAEEILGRTQGSVFWFLFYGSFVVAVSIHAAIGLRVILHETFGLTGLALRGVTWGIAALLLAMGGQAVIAVTWSGAA</sequence>
<comment type="caution">
    <text evidence="11">The sequence shown here is derived from an EMBL/GenBank/DDBJ whole genome shotgun (WGS) entry which is preliminary data.</text>
</comment>
<evidence type="ECO:0000313" key="12">
    <source>
        <dbReference type="Proteomes" id="UP000436522"/>
    </source>
</evidence>
<dbReference type="Gene3D" id="1.20.1300.10">
    <property type="entry name" value="Fumarate reductase/succinate dehydrogenase, transmembrane subunit"/>
    <property type="match status" value="1"/>
</dbReference>
<keyword evidence="4" id="KW-0349">Heme</keyword>
<evidence type="ECO:0000256" key="8">
    <source>
        <dbReference type="ARBA" id="ARBA00023004"/>
    </source>
</evidence>
<evidence type="ECO:0000256" key="6">
    <source>
        <dbReference type="ARBA" id="ARBA00022723"/>
    </source>
</evidence>
<dbReference type="InterPro" id="IPR034804">
    <property type="entry name" value="SQR/QFR_C/D"/>
</dbReference>
<dbReference type="RefSeq" id="WP_159976333.1">
    <property type="nucleotide sequence ID" value="NZ_BLIV01000003.1"/>
</dbReference>
<evidence type="ECO:0000256" key="5">
    <source>
        <dbReference type="ARBA" id="ARBA00022692"/>
    </source>
</evidence>
<protein>
    <submittedName>
        <fullName evidence="11">Succinate dehydrogenase</fullName>
    </submittedName>
</protein>
<evidence type="ECO:0000256" key="4">
    <source>
        <dbReference type="ARBA" id="ARBA00022617"/>
    </source>
</evidence>
<feature type="transmembrane region" description="Helical" evidence="10">
    <location>
        <begin position="12"/>
        <end position="32"/>
    </location>
</feature>
<evidence type="ECO:0000256" key="3">
    <source>
        <dbReference type="ARBA" id="ARBA00004370"/>
    </source>
</evidence>
<name>A0A640VQK6_9RHOB</name>
<evidence type="ECO:0000256" key="1">
    <source>
        <dbReference type="ARBA" id="ARBA00001971"/>
    </source>
</evidence>
<evidence type="ECO:0000313" key="11">
    <source>
        <dbReference type="EMBL" id="GFE50047.1"/>
    </source>
</evidence>
<accession>A0A640VQK6</accession>
<organism evidence="11 12">
    <name type="scientific">Roseobacter cerasinus</name>
    <dbReference type="NCBI Taxonomy" id="2602289"/>
    <lineage>
        <taxon>Bacteria</taxon>
        <taxon>Pseudomonadati</taxon>
        <taxon>Pseudomonadota</taxon>
        <taxon>Alphaproteobacteria</taxon>
        <taxon>Rhodobacterales</taxon>
        <taxon>Roseobacteraceae</taxon>
        <taxon>Roseobacter</taxon>
    </lineage>
</organism>